<reference evidence="1" key="1">
    <citation type="submission" date="2021-01" db="EMBL/GenBank/DDBJ databases">
        <title>Phytophthora aleatoria, a newly-described species from Pinus radiata is distinct from Phytophthora cactorum isolates based on comparative genomics.</title>
        <authorList>
            <person name="Mcdougal R."/>
            <person name="Panda P."/>
            <person name="Williams N."/>
            <person name="Studholme D.J."/>
        </authorList>
    </citation>
    <scope>NUCLEOTIDE SEQUENCE</scope>
    <source>
        <strain evidence="1">NZFS 4037</strain>
    </source>
</reference>
<accession>A0A8J5M100</accession>
<evidence type="ECO:0000313" key="1">
    <source>
        <dbReference type="EMBL" id="KAG6951558.1"/>
    </source>
</evidence>
<dbReference type="Proteomes" id="UP000709295">
    <property type="component" value="Unassembled WGS sequence"/>
</dbReference>
<dbReference type="AlphaFoldDB" id="A0A8J5M100"/>
<proteinExistence type="predicted"/>
<protein>
    <recommendedName>
        <fullName evidence="3">Crinkler (CRN) family protein</fullName>
    </recommendedName>
</protein>
<organism evidence="1 2">
    <name type="scientific">Phytophthora aleatoria</name>
    <dbReference type="NCBI Taxonomy" id="2496075"/>
    <lineage>
        <taxon>Eukaryota</taxon>
        <taxon>Sar</taxon>
        <taxon>Stramenopiles</taxon>
        <taxon>Oomycota</taxon>
        <taxon>Peronosporomycetes</taxon>
        <taxon>Peronosporales</taxon>
        <taxon>Peronosporaceae</taxon>
        <taxon>Phytophthora</taxon>
    </lineage>
</organism>
<keyword evidence="2" id="KW-1185">Reference proteome</keyword>
<name>A0A8J5M100_9STRA</name>
<gene>
    <name evidence="1" type="ORF">JG688_00013680</name>
</gene>
<evidence type="ECO:0008006" key="3">
    <source>
        <dbReference type="Google" id="ProtNLM"/>
    </source>
</evidence>
<dbReference type="EMBL" id="JAENGY010001190">
    <property type="protein sequence ID" value="KAG6951558.1"/>
    <property type="molecule type" value="Genomic_DNA"/>
</dbReference>
<evidence type="ECO:0000313" key="2">
    <source>
        <dbReference type="Proteomes" id="UP000709295"/>
    </source>
</evidence>
<comment type="caution">
    <text evidence="1">The sequence shown here is derived from an EMBL/GenBank/DDBJ whole genome shotgun (WGS) entry which is preliminary data.</text>
</comment>
<sequence length="227" mass="25979">MLDENGNRRGFELLDPLLLLNDTKYFGDFHPARGQVHVLVVVPKGGRSGNNDGRNYQEFNAPIDFSRAKNEGGVFATFRTYRSTTIEAFYNLLFPHDGEYFPVIFVRAPPLSGKTAMCDLLYNHIARSKPDALVSRIRANRMTEDGKFAEFFKQLYGCDFEAFCAHKGDRVVLIDEAQITYNDEQLWRGYVKDLRFVLFSSYGSFNVYRKHERAGTPVLVPPQNTLD</sequence>